<reference evidence="9 10" key="1">
    <citation type="submission" date="2024-09" db="EMBL/GenBank/DDBJ databases">
        <title>Laminarin stimulates single cell rates of sulfate reduction while oxygen inhibits transcriptomic activity in coastal marine sediment.</title>
        <authorList>
            <person name="Lindsay M."/>
            <person name="Orcutt B."/>
            <person name="Emerson D."/>
            <person name="Stepanauskas R."/>
            <person name="D'Angelo T."/>
        </authorList>
    </citation>
    <scope>NUCLEOTIDE SEQUENCE [LARGE SCALE GENOMIC DNA]</scope>
    <source>
        <strain evidence="9">SAG AM-311-K15</strain>
    </source>
</reference>
<dbReference type="Pfam" id="PF13183">
    <property type="entry name" value="Fer4_8"/>
    <property type="match status" value="1"/>
</dbReference>
<feature type="domain" description="4Fe-4S ferredoxin-type" evidence="8">
    <location>
        <begin position="304"/>
        <end position="324"/>
    </location>
</feature>
<dbReference type="InterPro" id="IPR003741">
    <property type="entry name" value="LUD_dom"/>
</dbReference>
<dbReference type="Gene3D" id="1.10.1060.10">
    <property type="entry name" value="Alpha-helical ferredoxin"/>
    <property type="match status" value="1"/>
</dbReference>
<dbReference type="InterPro" id="IPR037171">
    <property type="entry name" value="NagB/RpiA_transferase-like"/>
</dbReference>
<accession>A0ABV6Z3Z5</accession>
<evidence type="ECO:0000256" key="2">
    <source>
        <dbReference type="ARBA" id="ARBA00022485"/>
    </source>
</evidence>
<dbReference type="SUPFAM" id="SSF54862">
    <property type="entry name" value="4Fe-4S ferredoxins"/>
    <property type="match status" value="1"/>
</dbReference>
<proteinExistence type="predicted"/>
<evidence type="ECO:0000256" key="3">
    <source>
        <dbReference type="ARBA" id="ARBA00022723"/>
    </source>
</evidence>
<protein>
    <submittedName>
        <fullName evidence="9">LutB/LldF family L-lactate oxidation iron-sulfur protein</fullName>
    </submittedName>
</protein>
<comment type="caution">
    <text evidence="9">The sequence shown here is derived from an EMBL/GenBank/DDBJ whole genome shotgun (WGS) entry which is preliminary data.</text>
</comment>
<dbReference type="Pfam" id="PF02589">
    <property type="entry name" value="LUD_dom"/>
    <property type="match status" value="1"/>
</dbReference>
<dbReference type="InterPro" id="IPR009051">
    <property type="entry name" value="Helical_ferredxn"/>
</dbReference>
<keyword evidence="3" id="KW-0479">Metal-binding</keyword>
<dbReference type="InterPro" id="IPR017896">
    <property type="entry name" value="4Fe4S_Fe-S-bd"/>
</dbReference>
<keyword evidence="2" id="KW-0004">4Fe-4S</keyword>
<dbReference type="Proteomes" id="UP001594351">
    <property type="component" value="Unassembled WGS sequence"/>
</dbReference>
<evidence type="ECO:0000256" key="4">
    <source>
        <dbReference type="ARBA" id="ARBA00022737"/>
    </source>
</evidence>
<dbReference type="EMBL" id="JBHPBY010000434">
    <property type="protein sequence ID" value="MFC1853157.1"/>
    <property type="molecule type" value="Genomic_DNA"/>
</dbReference>
<keyword evidence="4" id="KW-0677">Repeat</keyword>
<evidence type="ECO:0000313" key="10">
    <source>
        <dbReference type="Proteomes" id="UP001594351"/>
    </source>
</evidence>
<gene>
    <name evidence="9" type="ORF">ACFL27_23410</name>
</gene>
<keyword evidence="6" id="KW-0408">Iron</keyword>
<keyword evidence="7" id="KW-0411">Iron-sulfur</keyword>
<dbReference type="PROSITE" id="PS00198">
    <property type="entry name" value="4FE4S_FER_1"/>
    <property type="match status" value="1"/>
</dbReference>
<dbReference type="SUPFAM" id="SSF100950">
    <property type="entry name" value="NagB/RpiA/CoA transferase-like"/>
    <property type="match status" value="1"/>
</dbReference>
<dbReference type="NCBIfam" id="TIGR00273">
    <property type="entry name" value="LutB/LldF family L-lactate oxidation iron-sulfur protein"/>
    <property type="match status" value="1"/>
</dbReference>
<dbReference type="PROSITE" id="PS51379">
    <property type="entry name" value="4FE4S_FER_2"/>
    <property type="match status" value="1"/>
</dbReference>
<evidence type="ECO:0000313" key="9">
    <source>
        <dbReference type="EMBL" id="MFC1853157.1"/>
    </source>
</evidence>
<evidence type="ECO:0000256" key="6">
    <source>
        <dbReference type="ARBA" id="ARBA00023004"/>
    </source>
</evidence>
<evidence type="ECO:0000256" key="7">
    <source>
        <dbReference type="ARBA" id="ARBA00023014"/>
    </source>
</evidence>
<dbReference type="Gene3D" id="3.40.50.10420">
    <property type="entry name" value="NagB/RpiA/CoA transferase-like"/>
    <property type="match status" value="1"/>
</dbReference>
<organism evidence="9 10">
    <name type="scientific">candidate division CSSED10-310 bacterium</name>
    <dbReference type="NCBI Taxonomy" id="2855610"/>
    <lineage>
        <taxon>Bacteria</taxon>
        <taxon>Bacteria division CSSED10-310</taxon>
    </lineage>
</organism>
<name>A0ABV6Z3Z5_UNCC1</name>
<dbReference type="PANTHER" id="PTHR47153">
    <property type="entry name" value="LACTATE UTILIZATION PROTEIN B"/>
    <property type="match status" value="1"/>
</dbReference>
<dbReference type="InterPro" id="IPR017900">
    <property type="entry name" value="4Fe4S_Fe_S_CS"/>
</dbReference>
<keyword evidence="1" id="KW-0813">Transport</keyword>
<keyword evidence="10" id="KW-1185">Reference proteome</keyword>
<feature type="non-terminal residue" evidence="9">
    <location>
        <position position="448"/>
    </location>
</feature>
<keyword evidence="5" id="KW-0249">Electron transport</keyword>
<evidence type="ECO:0000259" key="8">
    <source>
        <dbReference type="PROSITE" id="PS51379"/>
    </source>
</evidence>
<dbReference type="PANTHER" id="PTHR47153:SF2">
    <property type="entry name" value="LACTATE UTILIZATION PROTEIN B"/>
    <property type="match status" value="1"/>
</dbReference>
<evidence type="ECO:0000256" key="1">
    <source>
        <dbReference type="ARBA" id="ARBA00022448"/>
    </source>
</evidence>
<dbReference type="InterPro" id="IPR004452">
    <property type="entry name" value="LutB/LldF"/>
</dbReference>
<evidence type="ECO:0000256" key="5">
    <source>
        <dbReference type="ARBA" id="ARBA00022982"/>
    </source>
</evidence>
<dbReference type="InterPro" id="IPR024185">
    <property type="entry name" value="FTHF_cligase-like_sf"/>
</dbReference>
<sequence>MKKTVKIHDFRHQAALSLKDENLQKILGHTLAYSNQKRNAAVESFPNWEEMRNQAAQIRNFIISNLDIQLQKFTAQAEANGMKVLWAEDARQANDLILKIIKSKEAKKVVKSKSMLTEEIGLNVALEKHGLDVFETDLGEFIAQLAHQPPSHITAPIIHLSKKEAGKILCDYLQMPFTDDPAELTLMAREYLRKHFLSAQIGITGVNFGLVDEGALVILENEGNARLSITLPPVHIAVMGLERLLPSAHELPLFLNLLTVSATGQKLTNYVSVIRSARKSDEPDGVEELYLILVDNGRSRVLALKKYRQILHCIRCGACMNVCPIYGRVGGHAYNSVYPGPLGAVLSPLLFSLPYYSQEPFASSLCGRCAEVCPVKIPLHHFLLELRADIVTARLKPTWEKYLFKMWSYLLTHHQLYRFAEKFLRILQPLFSRKGKGMFVPGWSRTRY</sequence>